<protein>
    <submittedName>
        <fullName evidence="1">Uncharacterized protein</fullName>
    </submittedName>
</protein>
<dbReference type="InParanoid" id="A0A0C3D382"/>
<dbReference type="HOGENOM" id="CLU_2795459_0_0_1"/>
<organism evidence="1 2">
    <name type="scientific">Scleroderma citrinum Foug A</name>
    <dbReference type="NCBI Taxonomy" id="1036808"/>
    <lineage>
        <taxon>Eukaryota</taxon>
        <taxon>Fungi</taxon>
        <taxon>Dikarya</taxon>
        <taxon>Basidiomycota</taxon>
        <taxon>Agaricomycotina</taxon>
        <taxon>Agaricomycetes</taxon>
        <taxon>Agaricomycetidae</taxon>
        <taxon>Boletales</taxon>
        <taxon>Sclerodermatineae</taxon>
        <taxon>Sclerodermataceae</taxon>
        <taxon>Scleroderma</taxon>
    </lineage>
</organism>
<evidence type="ECO:0000313" key="1">
    <source>
        <dbReference type="EMBL" id="KIM50571.1"/>
    </source>
</evidence>
<proteinExistence type="predicted"/>
<dbReference type="AlphaFoldDB" id="A0A0C3D382"/>
<accession>A0A0C3D382</accession>
<reference evidence="2" key="2">
    <citation type="submission" date="2015-01" db="EMBL/GenBank/DDBJ databases">
        <title>Evolutionary Origins and Diversification of the Mycorrhizal Mutualists.</title>
        <authorList>
            <consortium name="DOE Joint Genome Institute"/>
            <consortium name="Mycorrhizal Genomics Consortium"/>
            <person name="Kohler A."/>
            <person name="Kuo A."/>
            <person name="Nagy L.G."/>
            <person name="Floudas D."/>
            <person name="Copeland A."/>
            <person name="Barry K.W."/>
            <person name="Cichocki N."/>
            <person name="Veneault-Fourrey C."/>
            <person name="LaButti K."/>
            <person name="Lindquist E.A."/>
            <person name="Lipzen A."/>
            <person name="Lundell T."/>
            <person name="Morin E."/>
            <person name="Murat C."/>
            <person name="Riley R."/>
            <person name="Ohm R."/>
            <person name="Sun H."/>
            <person name="Tunlid A."/>
            <person name="Henrissat B."/>
            <person name="Grigoriev I.V."/>
            <person name="Hibbett D.S."/>
            <person name="Martin F."/>
        </authorList>
    </citation>
    <scope>NUCLEOTIDE SEQUENCE [LARGE SCALE GENOMIC DNA]</scope>
    <source>
        <strain evidence="2">Foug A</strain>
    </source>
</reference>
<dbReference type="Proteomes" id="UP000053989">
    <property type="component" value="Unassembled WGS sequence"/>
</dbReference>
<evidence type="ECO:0000313" key="2">
    <source>
        <dbReference type="Proteomes" id="UP000053989"/>
    </source>
</evidence>
<keyword evidence="2" id="KW-1185">Reference proteome</keyword>
<gene>
    <name evidence="1" type="ORF">SCLCIDRAFT_1225256</name>
</gene>
<sequence>MIPRGDFADHMPKQPTQANTLWMVPLRSYPPPIPFPIAPLTLISRRHVELFVQQVRSPSCPYSFLTVL</sequence>
<reference evidence="1 2" key="1">
    <citation type="submission" date="2014-04" db="EMBL/GenBank/DDBJ databases">
        <authorList>
            <consortium name="DOE Joint Genome Institute"/>
            <person name="Kuo A."/>
            <person name="Kohler A."/>
            <person name="Nagy L.G."/>
            <person name="Floudas D."/>
            <person name="Copeland A."/>
            <person name="Barry K.W."/>
            <person name="Cichocki N."/>
            <person name="Veneault-Fourrey C."/>
            <person name="LaButti K."/>
            <person name="Lindquist E.A."/>
            <person name="Lipzen A."/>
            <person name="Lundell T."/>
            <person name="Morin E."/>
            <person name="Murat C."/>
            <person name="Sun H."/>
            <person name="Tunlid A."/>
            <person name="Henrissat B."/>
            <person name="Grigoriev I.V."/>
            <person name="Hibbett D.S."/>
            <person name="Martin F."/>
            <person name="Nordberg H.P."/>
            <person name="Cantor M.N."/>
            <person name="Hua S.X."/>
        </authorList>
    </citation>
    <scope>NUCLEOTIDE SEQUENCE [LARGE SCALE GENOMIC DNA]</scope>
    <source>
        <strain evidence="1 2">Foug A</strain>
    </source>
</reference>
<name>A0A0C3D382_9AGAM</name>
<dbReference type="EMBL" id="KN822378">
    <property type="protein sequence ID" value="KIM50571.1"/>
    <property type="molecule type" value="Genomic_DNA"/>
</dbReference>